<sequence length="205" mass="22139">MSFLTLLPLAVVMIAGPQLLSAIFLATSEDWRQNSASFVFGATLSIALVVTVAYFLGNSATDGGSSHTGLQIIVLLLLLFAMVSVYLNREEAEPPKWMGKLQSANPRFSFRLGFLLLGVFPTDILTSAAVGSYLSGNNLPLTDSIGFILLTVFLLALPSIAVLALGERAEAFLPKIRDWMNTNSWIVNEAVILLFIALTLNNLFG</sequence>
<dbReference type="AlphaFoldDB" id="M0MLY8"/>
<dbReference type="EMBL" id="AOMD01000012">
    <property type="protein sequence ID" value="EMA46676.1"/>
    <property type="molecule type" value="Genomic_DNA"/>
</dbReference>
<comment type="caution">
    <text evidence="2">The sequence shown here is derived from an EMBL/GenBank/DDBJ whole genome shotgun (WGS) entry which is preliminary data.</text>
</comment>
<feature type="transmembrane region" description="Helical" evidence="1">
    <location>
        <begin position="6"/>
        <end position="26"/>
    </location>
</feature>
<dbReference type="Proteomes" id="UP000011669">
    <property type="component" value="Unassembled WGS sequence"/>
</dbReference>
<feature type="transmembrane region" description="Helical" evidence="1">
    <location>
        <begin position="185"/>
        <end position="204"/>
    </location>
</feature>
<feature type="transmembrane region" description="Helical" evidence="1">
    <location>
        <begin position="108"/>
        <end position="133"/>
    </location>
</feature>
<keyword evidence="1" id="KW-1133">Transmembrane helix</keyword>
<dbReference type="Pfam" id="PF11139">
    <property type="entry name" value="SfLAP"/>
    <property type="match status" value="1"/>
</dbReference>
<keyword evidence="1" id="KW-0812">Transmembrane</keyword>
<dbReference type="RefSeq" id="WP_006076498.1">
    <property type="nucleotide sequence ID" value="NZ_AOMD01000012.1"/>
</dbReference>
<protein>
    <recommendedName>
        <fullName evidence="4">Sap, sulfolipid-1-addressing protein</fullName>
    </recommendedName>
</protein>
<dbReference type="STRING" id="1227455.C449_03381"/>
<proteinExistence type="predicted"/>
<reference evidence="2 3" key="1">
    <citation type="journal article" date="2014" name="PLoS Genet.">
        <title>Phylogenetically driven sequencing of extremely halophilic archaea reveals strategies for static and dynamic osmo-response.</title>
        <authorList>
            <person name="Becker E.A."/>
            <person name="Seitzer P.M."/>
            <person name="Tritt A."/>
            <person name="Larsen D."/>
            <person name="Krusor M."/>
            <person name="Yao A.I."/>
            <person name="Wu D."/>
            <person name="Madern D."/>
            <person name="Eisen J.A."/>
            <person name="Darling A.E."/>
            <person name="Facciotti M.T."/>
        </authorList>
    </citation>
    <scope>NUCLEOTIDE SEQUENCE [LARGE SCALE GENOMIC DNA]</scope>
    <source>
        <strain evidence="2 3">DSM 5350</strain>
    </source>
</reference>
<feature type="transmembrane region" description="Helical" evidence="1">
    <location>
        <begin position="145"/>
        <end position="165"/>
    </location>
</feature>
<dbReference type="PATRIC" id="fig|1227455.4.peg.689"/>
<name>M0MLY8_9EURY</name>
<accession>M0MLY8</accession>
<dbReference type="InterPro" id="IPR021315">
    <property type="entry name" value="Gap/Sap"/>
</dbReference>
<feature type="transmembrane region" description="Helical" evidence="1">
    <location>
        <begin position="38"/>
        <end position="57"/>
    </location>
</feature>
<evidence type="ECO:0008006" key="4">
    <source>
        <dbReference type="Google" id="ProtNLM"/>
    </source>
</evidence>
<evidence type="ECO:0000313" key="2">
    <source>
        <dbReference type="EMBL" id="EMA46676.1"/>
    </source>
</evidence>
<keyword evidence="3" id="KW-1185">Reference proteome</keyword>
<keyword evidence="1" id="KW-0472">Membrane</keyword>
<dbReference type="OrthoDB" id="346418at2157"/>
<gene>
    <name evidence="2" type="ORF">C449_03381</name>
</gene>
<organism evidence="2 3">
    <name type="scientific">Halococcus saccharolyticus DSM 5350</name>
    <dbReference type="NCBI Taxonomy" id="1227455"/>
    <lineage>
        <taxon>Archaea</taxon>
        <taxon>Methanobacteriati</taxon>
        <taxon>Methanobacteriota</taxon>
        <taxon>Stenosarchaea group</taxon>
        <taxon>Halobacteria</taxon>
        <taxon>Halobacteriales</taxon>
        <taxon>Halococcaceae</taxon>
        <taxon>Halococcus</taxon>
    </lineage>
</organism>
<feature type="transmembrane region" description="Helical" evidence="1">
    <location>
        <begin position="69"/>
        <end position="87"/>
    </location>
</feature>
<dbReference type="InParanoid" id="M0MLY8"/>
<evidence type="ECO:0000313" key="3">
    <source>
        <dbReference type="Proteomes" id="UP000011669"/>
    </source>
</evidence>
<evidence type="ECO:0000256" key="1">
    <source>
        <dbReference type="SAM" id="Phobius"/>
    </source>
</evidence>